<dbReference type="PROSITE" id="PS51450">
    <property type="entry name" value="LRR"/>
    <property type="match status" value="3"/>
</dbReference>
<dbReference type="STRING" id="41427.A0A182IPN0"/>
<dbReference type="PANTHER" id="PTHR24366">
    <property type="entry name" value="IG(IMMUNOGLOBULIN) AND LRR(LEUCINE RICH REPEAT) DOMAINS"/>
    <property type="match status" value="1"/>
</dbReference>
<dbReference type="InterPro" id="IPR032675">
    <property type="entry name" value="LRR_dom_sf"/>
</dbReference>
<evidence type="ECO:0000313" key="2">
    <source>
        <dbReference type="EnsemblMetazoa" id="AATE003079-PA.1"/>
    </source>
</evidence>
<dbReference type="PANTHER" id="PTHR24366:SF168">
    <property type="entry name" value="GH22922P-RELATED"/>
    <property type="match status" value="1"/>
</dbReference>
<dbReference type="Pfam" id="PF13855">
    <property type="entry name" value="LRR_8"/>
    <property type="match status" value="4"/>
</dbReference>
<feature type="compositionally biased region" description="Low complexity" evidence="1">
    <location>
        <begin position="576"/>
        <end position="593"/>
    </location>
</feature>
<accession>A0A182IPN0</accession>
<dbReference type="FunFam" id="3.80.10.10:FF:001164">
    <property type="entry name" value="GH01279p"/>
    <property type="match status" value="1"/>
</dbReference>
<organism evidence="2">
    <name type="scientific">Anopheles atroparvus</name>
    <name type="common">European mosquito</name>
    <dbReference type="NCBI Taxonomy" id="41427"/>
    <lineage>
        <taxon>Eukaryota</taxon>
        <taxon>Metazoa</taxon>
        <taxon>Ecdysozoa</taxon>
        <taxon>Arthropoda</taxon>
        <taxon>Hexapoda</taxon>
        <taxon>Insecta</taxon>
        <taxon>Pterygota</taxon>
        <taxon>Neoptera</taxon>
        <taxon>Endopterygota</taxon>
        <taxon>Diptera</taxon>
        <taxon>Nematocera</taxon>
        <taxon>Culicoidea</taxon>
        <taxon>Culicidae</taxon>
        <taxon>Anophelinae</taxon>
        <taxon>Anopheles</taxon>
    </lineage>
</organism>
<dbReference type="EnsemblMetazoa" id="AATE003079-RA">
    <property type="protein sequence ID" value="AATE003079-PA.1"/>
    <property type="gene ID" value="AATE003079"/>
</dbReference>
<reference evidence="2" key="1">
    <citation type="submission" date="2022-08" db="UniProtKB">
        <authorList>
            <consortium name="EnsemblMetazoa"/>
        </authorList>
    </citation>
    <scope>IDENTIFICATION</scope>
    <source>
        <strain evidence="2">EBRO</strain>
    </source>
</reference>
<dbReference type="VEuPathDB" id="VectorBase:AATE003079"/>
<dbReference type="InterPro" id="IPR001611">
    <property type="entry name" value="Leu-rich_rpt"/>
</dbReference>
<dbReference type="Gene3D" id="3.80.10.10">
    <property type="entry name" value="Ribonuclease Inhibitor"/>
    <property type="match status" value="3"/>
</dbReference>
<evidence type="ECO:0000256" key="1">
    <source>
        <dbReference type="SAM" id="MobiDB-lite"/>
    </source>
</evidence>
<name>A0A182IPN0_ANOAO</name>
<protein>
    <submittedName>
        <fullName evidence="2">Uncharacterized protein</fullName>
    </submittedName>
</protein>
<dbReference type="InterPro" id="IPR003591">
    <property type="entry name" value="Leu-rich_rpt_typical-subtyp"/>
</dbReference>
<dbReference type="SUPFAM" id="SSF52058">
    <property type="entry name" value="L domain-like"/>
    <property type="match status" value="2"/>
</dbReference>
<dbReference type="SMART" id="SM00369">
    <property type="entry name" value="LRR_TYP"/>
    <property type="match status" value="13"/>
</dbReference>
<sequence>MGHYLRKLFGTILLCLAVGDGTLWFGSTTVLGLPYGGGAGIELDEANEAISLTACRVEDLRNIREHHQNPLAIEITHCYLQELPNAIFIRFNDLRTLEICDSRVNNLQDFSLNGLRNIETLNLSRNNLTTIKSWSEHDLDTLQVLDLRRNLIRSIDEFSFRRYPALAKLNLAANYISSVPEGTFKPVANLRYLNLGKNLLTAVGEGTLRGLSKLAHVALHHNRIRTIHPLAFAGNGHLKMLQLQDNQLSSFVPELLANLPRLTFLNVSGNELGAIGNLSFKTNGDLRVLDLSNNWIDQLEEASFKGLYNLEALNVSNNRLQAVSKYMLKDFGNLRDLDLSSNVFDYVGLKLFSETPRLVRLNLSGNSINEIDRDVFEDLTKLHTLDLAHNQLADDGFLWPLMNLSVLNMSHNAFHKINTSLLESLALVELYGNPWDCRFLVHELVPHHARNVVYGKDYIVEDPGQILSATGIECTDERGKHRDIVVVEPPPKPSDSEKEFNRYKFFHEGHVDTRPIQDDFDTKSTVIWLMSGAIAVFGAFKLIQLLLRHSEHQSEKWRLAQHVSSDEDHEAARHLPGGASVTTSPTSPTSATSSSGFNFFLSMEYNIPDERDIAIGKAMEAKERRSTMEGTL</sequence>
<feature type="region of interest" description="Disordered" evidence="1">
    <location>
        <begin position="558"/>
        <end position="593"/>
    </location>
</feature>
<dbReference type="AlphaFoldDB" id="A0A182IPN0"/>
<proteinExistence type="predicted"/>
<feature type="compositionally biased region" description="Basic and acidic residues" evidence="1">
    <location>
        <begin position="558"/>
        <end position="573"/>
    </location>
</feature>